<accession>A0A5C4V8M1</accession>
<dbReference type="EMBL" id="VDGT01000004">
    <property type="protein sequence ID" value="TNM32233.1"/>
    <property type="molecule type" value="Genomic_DNA"/>
</dbReference>
<dbReference type="AlphaFoldDB" id="A0A5C4V8M1"/>
<comment type="caution">
    <text evidence="1">The sequence shown here is derived from an EMBL/GenBank/DDBJ whole genome shotgun (WGS) entry which is preliminary data.</text>
</comment>
<dbReference type="OrthoDB" id="3400170at2"/>
<protein>
    <submittedName>
        <fullName evidence="1">Helix-turn-helix domain-containing protein</fullName>
    </submittedName>
</protein>
<evidence type="ECO:0000313" key="1">
    <source>
        <dbReference type="EMBL" id="TNM32233.1"/>
    </source>
</evidence>
<dbReference type="RefSeq" id="WP_139642057.1">
    <property type="nucleotide sequence ID" value="NZ_BAAAZS010000018.1"/>
</dbReference>
<proteinExistence type="predicted"/>
<dbReference type="Proteomes" id="UP000311713">
    <property type="component" value="Unassembled WGS sequence"/>
</dbReference>
<evidence type="ECO:0000313" key="2">
    <source>
        <dbReference type="Proteomes" id="UP000311713"/>
    </source>
</evidence>
<gene>
    <name evidence="1" type="ORF">FH715_07500</name>
</gene>
<reference evidence="1 2" key="1">
    <citation type="submission" date="2019-06" db="EMBL/GenBank/DDBJ databases">
        <title>Draft genome of Streptomyces sedi sp. JCM16909.</title>
        <authorList>
            <person name="Klykleung N."/>
            <person name="Tanasupawat S."/>
            <person name="Kudo T."/>
            <person name="Yuki M."/>
            <person name="Ohkuma M."/>
        </authorList>
    </citation>
    <scope>NUCLEOTIDE SEQUENCE [LARGE SCALE GENOMIC DNA]</scope>
    <source>
        <strain evidence="1 2">JCM 16909</strain>
    </source>
</reference>
<organism evidence="1 2">
    <name type="scientific">Streptomyces sedi</name>
    <dbReference type="NCBI Taxonomy" id="555059"/>
    <lineage>
        <taxon>Bacteria</taxon>
        <taxon>Bacillati</taxon>
        <taxon>Actinomycetota</taxon>
        <taxon>Actinomycetes</taxon>
        <taxon>Kitasatosporales</taxon>
        <taxon>Streptomycetaceae</taxon>
        <taxon>Streptomyces</taxon>
    </lineage>
</organism>
<name>A0A5C4V8M1_9ACTN</name>
<keyword evidence="2" id="KW-1185">Reference proteome</keyword>
<sequence>MNSQGPAAGLTVNDIAALWKVPKGTIYRYAHTYRWRRYTDTGRTYYHPDDVTTTFDDLNDRPDRGRS</sequence>